<evidence type="ECO:0000313" key="4">
    <source>
        <dbReference type="EMBL" id="GAA1629773.1"/>
    </source>
</evidence>
<dbReference type="InterPro" id="IPR005545">
    <property type="entry name" value="YCII"/>
</dbReference>
<gene>
    <name evidence="4" type="ORF">GCM10009744_17230</name>
</gene>
<evidence type="ECO:0000313" key="5">
    <source>
        <dbReference type="Proteomes" id="UP001501319"/>
    </source>
</evidence>
<dbReference type="EMBL" id="BAAANE010000004">
    <property type="protein sequence ID" value="GAA1629773.1"/>
    <property type="molecule type" value="Genomic_DNA"/>
</dbReference>
<comment type="similarity">
    <text evidence="1">Belongs to the YciI family.</text>
</comment>
<name>A0ABP4QZV2_9ACTN</name>
<dbReference type="InterPro" id="IPR011008">
    <property type="entry name" value="Dimeric_a/b-barrel"/>
</dbReference>
<proteinExistence type="inferred from homology"/>
<protein>
    <recommendedName>
        <fullName evidence="3">YCII-related domain-containing protein</fullName>
    </recommendedName>
</protein>
<comment type="caution">
    <text evidence="4">The sequence shown here is derived from an EMBL/GenBank/DDBJ whole genome shotgun (WGS) entry which is preliminary data.</text>
</comment>
<feature type="domain" description="YCII-related" evidence="3">
    <location>
        <begin position="33"/>
        <end position="78"/>
    </location>
</feature>
<keyword evidence="5" id="KW-1185">Reference proteome</keyword>
<dbReference type="Pfam" id="PF03795">
    <property type="entry name" value="YCII"/>
    <property type="match status" value="1"/>
</dbReference>
<reference evidence="5" key="1">
    <citation type="journal article" date="2019" name="Int. J. Syst. Evol. Microbiol.">
        <title>The Global Catalogue of Microorganisms (GCM) 10K type strain sequencing project: providing services to taxonomists for standard genome sequencing and annotation.</title>
        <authorList>
            <consortium name="The Broad Institute Genomics Platform"/>
            <consortium name="The Broad Institute Genome Sequencing Center for Infectious Disease"/>
            <person name="Wu L."/>
            <person name="Ma J."/>
        </authorList>
    </citation>
    <scope>NUCLEOTIDE SEQUENCE [LARGE SCALE GENOMIC DNA]</scope>
    <source>
        <strain evidence="5">JCM 14306</strain>
    </source>
</reference>
<evidence type="ECO:0000256" key="2">
    <source>
        <dbReference type="SAM" id="MobiDB-lite"/>
    </source>
</evidence>
<dbReference type="Proteomes" id="UP001501319">
    <property type="component" value="Unassembled WGS sequence"/>
</dbReference>
<organism evidence="4 5">
    <name type="scientific">Kribbella alba</name>
    <dbReference type="NCBI Taxonomy" id="190197"/>
    <lineage>
        <taxon>Bacteria</taxon>
        <taxon>Bacillati</taxon>
        <taxon>Actinomycetota</taxon>
        <taxon>Actinomycetes</taxon>
        <taxon>Propionibacteriales</taxon>
        <taxon>Kribbellaceae</taxon>
        <taxon>Kribbella</taxon>
    </lineage>
</organism>
<dbReference type="SUPFAM" id="SSF54909">
    <property type="entry name" value="Dimeric alpha+beta barrel"/>
    <property type="match status" value="1"/>
</dbReference>
<sequence>MPAQRSGAHPGGARGAEHPRSTGGSGERPPVCRHDGPFTEAKEVLAGYFLVDCDGPERGAQLAARLPEAAHSPIEIRLIP</sequence>
<evidence type="ECO:0000256" key="1">
    <source>
        <dbReference type="ARBA" id="ARBA00007689"/>
    </source>
</evidence>
<feature type="region of interest" description="Disordered" evidence="2">
    <location>
        <begin position="1"/>
        <end position="36"/>
    </location>
</feature>
<evidence type="ECO:0000259" key="3">
    <source>
        <dbReference type="Pfam" id="PF03795"/>
    </source>
</evidence>
<dbReference type="Gene3D" id="3.30.70.1060">
    <property type="entry name" value="Dimeric alpha+beta barrel"/>
    <property type="match status" value="1"/>
</dbReference>
<accession>A0ABP4QZV2</accession>